<dbReference type="PROSITE" id="PS51257">
    <property type="entry name" value="PROKAR_LIPOPROTEIN"/>
    <property type="match status" value="1"/>
</dbReference>
<evidence type="ECO:0000313" key="2">
    <source>
        <dbReference type="Proteomes" id="UP001363035"/>
    </source>
</evidence>
<comment type="caution">
    <text evidence="1">The sequence shown here is derived from an EMBL/GenBank/DDBJ whole genome shotgun (WGS) entry which is preliminary data.</text>
</comment>
<evidence type="ECO:0000313" key="1">
    <source>
        <dbReference type="EMBL" id="MEI5986451.1"/>
    </source>
</evidence>
<dbReference type="RefSeq" id="WP_144038121.1">
    <property type="nucleotide sequence ID" value="NZ_JAYLLN010000063.1"/>
</dbReference>
<evidence type="ECO:0008006" key="3">
    <source>
        <dbReference type="Google" id="ProtNLM"/>
    </source>
</evidence>
<proteinExistence type="predicted"/>
<protein>
    <recommendedName>
        <fullName evidence="3">6-bladed beta-propeller</fullName>
    </recommendedName>
</protein>
<dbReference type="Proteomes" id="UP001363035">
    <property type="component" value="Unassembled WGS sequence"/>
</dbReference>
<sequence length="425" mass="51061">MKKITIFILWFVLFGCSLMIIAAAQENKVFHINRDSSIQLRIDPNNLTSDFESEVFDSTKLVYLETIPESEFRDVDNLFITEDEYVIFEKRSSTIFIFKKNGKYQAKIEFLKIPGVKKYLSYPWYFNENDKSINFFNNETELIYLFDLEGEQLKVVPEKDVFIDQRKMVNRISLDLKYRSNIQEEFYDLFIVRKNLDSIDSLKFINRNKVFIKRNDILRKGKHFLNNRLDRSLFIREFDLSIYEIDSNANFHQRFEIILPLEFSLPNDFLYNKIYDGKRINFMVKNMNLIYALDYVYSYQNLWVMRFSSKQAILYNSNSKVLTDLNSIEAKDIQKSGAYNQILGMDKNIVYTSINFDYLSMLKQQRKDLEKYTELSQKEPKNMLYQKQRQFYEKVVVKEMTDDLKKISEMKFHNPILRLSYLKMN</sequence>
<dbReference type="EMBL" id="JAYLLN010000063">
    <property type="protein sequence ID" value="MEI5986451.1"/>
    <property type="molecule type" value="Genomic_DNA"/>
</dbReference>
<accession>A0ABU8IAD6</accession>
<gene>
    <name evidence="1" type="ORF">VJ786_16215</name>
</gene>
<organism evidence="1 2">
    <name type="scientific">Sphingobacterium tenebrionis</name>
    <dbReference type="NCBI Taxonomy" id="3111775"/>
    <lineage>
        <taxon>Bacteria</taxon>
        <taxon>Pseudomonadati</taxon>
        <taxon>Bacteroidota</taxon>
        <taxon>Sphingobacteriia</taxon>
        <taxon>Sphingobacteriales</taxon>
        <taxon>Sphingobacteriaceae</taxon>
        <taxon>Sphingobacterium</taxon>
    </lineage>
</organism>
<keyword evidence="2" id="KW-1185">Reference proteome</keyword>
<name>A0ABU8IAD6_9SPHI</name>
<reference evidence="1 2" key="1">
    <citation type="submission" date="2024-01" db="EMBL/GenBank/DDBJ databases">
        <title>Sphingobacterium tenebrionis sp. nov., a novel endophyte isolated from tenebrio molitor intestines.</title>
        <authorList>
            <person name="Zhang C."/>
        </authorList>
    </citation>
    <scope>NUCLEOTIDE SEQUENCE [LARGE SCALE GENOMIC DNA]</scope>
    <source>
        <strain evidence="1 2">PU5-4</strain>
    </source>
</reference>